<dbReference type="SUPFAM" id="SSF53254">
    <property type="entry name" value="Phosphoglycerate mutase-like"/>
    <property type="match status" value="1"/>
</dbReference>
<evidence type="ECO:0000313" key="2">
    <source>
        <dbReference type="EMBL" id="XCM80473.1"/>
    </source>
</evidence>
<gene>
    <name evidence="2" type="ORF">ABWK59_16865</name>
</gene>
<dbReference type="SMART" id="SM00855">
    <property type="entry name" value="PGAM"/>
    <property type="match status" value="1"/>
</dbReference>
<dbReference type="InterPro" id="IPR013078">
    <property type="entry name" value="His_Pase_superF_clade-1"/>
</dbReference>
<dbReference type="EMBL" id="CP159872">
    <property type="protein sequence ID" value="XCM80473.1"/>
    <property type="molecule type" value="Genomic_DNA"/>
</dbReference>
<dbReference type="CDD" id="cd07040">
    <property type="entry name" value="HP"/>
    <property type="match status" value="1"/>
</dbReference>
<name>A0AAU8JVW3_9ACTN</name>
<dbReference type="Pfam" id="PF00300">
    <property type="entry name" value="His_Phos_1"/>
    <property type="match status" value="1"/>
</dbReference>
<evidence type="ECO:0000256" key="1">
    <source>
        <dbReference type="PIRSR" id="PIRSR613078-2"/>
    </source>
</evidence>
<accession>A0AAU8JVW3</accession>
<feature type="binding site" evidence="1">
    <location>
        <position position="59"/>
    </location>
    <ligand>
        <name>substrate</name>
    </ligand>
</feature>
<proteinExistence type="predicted"/>
<dbReference type="RefSeq" id="WP_354641410.1">
    <property type="nucleotide sequence ID" value="NZ_CP159872.1"/>
</dbReference>
<dbReference type="Gene3D" id="3.40.50.1240">
    <property type="entry name" value="Phosphoglycerate mutase-like"/>
    <property type="match status" value="1"/>
</dbReference>
<dbReference type="PANTHER" id="PTHR47623:SF1">
    <property type="entry name" value="OS09G0287300 PROTEIN"/>
    <property type="match status" value="1"/>
</dbReference>
<dbReference type="InterPro" id="IPR029033">
    <property type="entry name" value="His_PPase_superfam"/>
</dbReference>
<dbReference type="KEGG" id="kcm:ABWK59_16865"/>
<reference evidence="2" key="1">
    <citation type="submission" date="2024-06" db="EMBL/GenBank/DDBJ databases">
        <title>The genome sequences of Kitasatospora sp. strain HUAS MG31.</title>
        <authorList>
            <person name="Mo P."/>
        </authorList>
    </citation>
    <scope>NUCLEOTIDE SEQUENCE</scope>
    <source>
        <strain evidence="2">HUAS MG31</strain>
    </source>
</reference>
<protein>
    <submittedName>
        <fullName evidence="2">Histidine phosphatase family protein</fullName>
    </submittedName>
</protein>
<organism evidence="2">
    <name type="scientific">Kitasatospora camelliae</name>
    <dbReference type="NCBI Taxonomy" id="3156397"/>
    <lineage>
        <taxon>Bacteria</taxon>
        <taxon>Bacillati</taxon>
        <taxon>Actinomycetota</taxon>
        <taxon>Actinomycetes</taxon>
        <taxon>Kitasatosporales</taxon>
        <taxon>Streptomycetaceae</taxon>
        <taxon>Kitasatospora</taxon>
    </lineage>
</organism>
<sequence length="179" mass="19483">MTAAARLIVLRHAKSAWPDVPDQDRPLAERGRADAPAAGRWLREHRMVPDLVVCSTSRRTRETWELAVAELGADPPVRYDDRAYRAEAEELIALLREVPPSAGTVLLVGHRPEVQDLVLSLAEDTGSQDLARVREKYPTTGIAVLDLVGDWPGLGHGTAELSAFAVPRGTPAEPANTDQ</sequence>
<dbReference type="AlphaFoldDB" id="A0AAU8JVW3"/>
<dbReference type="PANTHER" id="PTHR47623">
    <property type="entry name" value="OS09G0287300 PROTEIN"/>
    <property type="match status" value="1"/>
</dbReference>